<reference evidence="2 3" key="1">
    <citation type="submission" date="2013-03" db="EMBL/GenBank/DDBJ databases">
        <title>The Genome Sequence of Enterococcus columbae ATCC_51263 (PacBio/Illumina hybrid assembly).</title>
        <authorList>
            <consortium name="The Broad Institute Genomics Platform"/>
            <consortium name="The Broad Institute Genome Sequencing Center for Infectious Disease"/>
            <person name="Earl A."/>
            <person name="Russ C."/>
            <person name="Gilmore M."/>
            <person name="Surin D."/>
            <person name="Walker B."/>
            <person name="Young S."/>
            <person name="Zeng Q."/>
            <person name="Gargeya S."/>
            <person name="Fitzgerald M."/>
            <person name="Haas B."/>
            <person name="Abouelleil A."/>
            <person name="Allen A.W."/>
            <person name="Alvarado L."/>
            <person name="Arachchi H.M."/>
            <person name="Berlin A.M."/>
            <person name="Chapman S.B."/>
            <person name="Gainer-Dewar J."/>
            <person name="Goldberg J."/>
            <person name="Griggs A."/>
            <person name="Gujja S."/>
            <person name="Hansen M."/>
            <person name="Howarth C."/>
            <person name="Imamovic A."/>
            <person name="Ireland A."/>
            <person name="Larimer J."/>
            <person name="McCowan C."/>
            <person name="Murphy C."/>
            <person name="Pearson M."/>
            <person name="Poon T.W."/>
            <person name="Priest M."/>
            <person name="Roberts A."/>
            <person name="Saif S."/>
            <person name="Shea T."/>
            <person name="Sisk P."/>
            <person name="Sykes S."/>
            <person name="Wortman J."/>
            <person name="Nusbaum C."/>
            <person name="Birren B."/>
        </authorList>
    </citation>
    <scope>NUCLEOTIDE SEQUENCE [LARGE SCALE GENOMIC DNA]</scope>
    <source>
        <strain evidence="2 3">ATCC 51263</strain>
    </source>
</reference>
<dbReference type="Pfam" id="PF13489">
    <property type="entry name" value="Methyltransf_23"/>
    <property type="match status" value="1"/>
</dbReference>
<protein>
    <recommendedName>
        <fullName evidence="1">Glycosyltransferase 2-like domain-containing protein</fullName>
    </recommendedName>
</protein>
<dbReference type="PANTHER" id="PTHR43685:SF2">
    <property type="entry name" value="GLYCOSYLTRANSFERASE 2-LIKE DOMAIN-CONTAINING PROTEIN"/>
    <property type="match status" value="1"/>
</dbReference>
<comment type="caution">
    <text evidence="2">The sequence shown here is derived from an EMBL/GenBank/DDBJ whole genome shotgun (WGS) entry which is preliminary data.</text>
</comment>
<evidence type="ECO:0000313" key="3">
    <source>
        <dbReference type="Proteomes" id="UP000014113"/>
    </source>
</evidence>
<dbReference type="STRING" id="1121865.OMW_00918"/>
<dbReference type="GO" id="GO:0044010">
    <property type="term" value="P:single-species biofilm formation"/>
    <property type="evidence" value="ECO:0007669"/>
    <property type="project" value="TreeGrafter"/>
</dbReference>
<dbReference type="Gene3D" id="3.40.50.150">
    <property type="entry name" value="Vaccinia Virus protein VP39"/>
    <property type="match status" value="1"/>
</dbReference>
<organism evidence="2 3">
    <name type="scientific">Enterococcus columbae DSM 7374 = ATCC 51263</name>
    <dbReference type="NCBI Taxonomy" id="1121865"/>
    <lineage>
        <taxon>Bacteria</taxon>
        <taxon>Bacillati</taxon>
        <taxon>Bacillota</taxon>
        <taxon>Bacilli</taxon>
        <taxon>Lactobacillales</taxon>
        <taxon>Enterococcaceae</taxon>
        <taxon>Enterococcus</taxon>
    </lineage>
</organism>
<dbReference type="PATRIC" id="fig|1121865.3.peg.904"/>
<dbReference type="Gene3D" id="3.90.550.10">
    <property type="entry name" value="Spore Coat Polysaccharide Biosynthesis Protein SpsA, Chain A"/>
    <property type="match status" value="2"/>
</dbReference>
<dbReference type="CDD" id="cd02440">
    <property type="entry name" value="AdoMet_MTases"/>
    <property type="match status" value="1"/>
</dbReference>
<dbReference type="Proteomes" id="UP000014113">
    <property type="component" value="Unassembled WGS sequence"/>
</dbReference>
<gene>
    <name evidence="2" type="ORF">I568_00289</name>
</gene>
<dbReference type="RefSeq" id="WP_016183079.1">
    <property type="nucleotide sequence ID" value="NZ_JXKI01000023.1"/>
</dbReference>
<dbReference type="eggNOG" id="COG1215">
    <property type="taxonomic scope" value="Bacteria"/>
</dbReference>
<dbReference type="Pfam" id="PF00535">
    <property type="entry name" value="Glycos_transf_2"/>
    <property type="match status" value="1"/>
</dbReference>
<dbReference type="InterPro" id="IPR050834">
    <property type="entry name" value="Glycosyltransf_2"/>
</dbReference>
<dbReference type="SUPFAM" id="SSF53448">
    <property type="entry name" value="Nucleotide-diphospho-sugar transferases"/>
    <property type="match status" value="2"/>
</dbReference>
<dbReference type="InterPro" id="IPR029044">
    <property type="entry name" value="Nucleotide-diphossugar_trans"/>
</dbReference>
<dbReference type="EMBL" id="ASWJ01000002">
    <property type="protein sequence ID" value="EOW87624.1"/>
    <property type="molecule type" value="Genomic_DNA"/>
</dbReference>
<dbReference type="eggNOG" id="COG1216">
    <property type="taxonomic scope" value="Bacteria"/>
</dbReference>
<evidence type="ECO:0000259" key="1">
    <source>
        <dbReference type="Pfam" id="PF00535"/>
    </source>
</evidence>
<dbReference type="CDD" id="cd04184">
    <property type="entry name" value="GT2_RfbC_Mx_like"/>
    <property type="match status" value="1"/>
</dbReference>
<name>S1P3F5_9ENTE</name>
<feature type="domain" description="Glycosyltransferase 2-like" evidence="1">
    <location>
        <begin position="598"/>
        <end position="755"/>
    </location>
</feature>
<dbReference type="InterPro" id="IPR029063">
    <property type="entry name" value="SAM-dependent_MTases_sf"/>
</dbReference>
<evidence type="ECO:0000313" key="2">
    <source>
        <dbReference type="EMBL" id="EOW87624.1"/>
    </source>
</evidence>
<proteinExistence type="predicted"/>
<dbReference type="InterPro" id="IPR001173">
    <property type="entry name" value="Glyco_trans_2-like"/>
</dbReference>
<dbReference type="SUPFAM" id="SSF53335">
    <property type="entry name" value="S-adenosyl-L-methionine-dependent methyltransferases"/>
    <property type="match status" value="1"/>
</dbReference>
<dbReference type="AlphaFoldDB" id="S1P3F5"/>
<keyword evidence="3" id="KW-1185">Reference proteome</keyword>
<accession>S1P3F5</accession>
<dbReference type="OrthoDB" id="8773442at2"/>
<dbReference type="PANTHER" id="PTHR43685">
    <property type="entry name" value="GLYCOSYLTRANSFERASE"/>
    <property type="match status" value="1"/>
</dbReference>
<dbReference type="eggNOG" id="COG2230">
    <property type="taxonomic scope" value="Bacteria"/>
</dbReference>
<sequence length="1087" mass="126177">MKYDFELSLDEHTSIGKIVKQIKPNSQVLEFGPGNGRMTQYLINEKQCEVSIVEFDKELFDYVMQFAKDGVYGNIEDYHWVERFKGQLYDAIVFADVLEHLTNPEQVLKAVVPFLKPNGQVLITFPNIAHNSVLIDLFNNRLNWNRYGLLDATHHSFFTEQGFMELFRRVGLNVAIEDFTYSQVGQNEIASHYEDLSLRVQHEFKQREFGEVYQYFFALTKAPVANPVILRPENSNFVKTVTLFIETAQGVQPQTYPLNNRTGENRKYSLQLPSDLLNLYIQPLAGDGIVQFKVWVDGKVFRHFESRALWRKDGMYLFSGNEKENFFVLNGHDVAGKTVEIELIYLFDGRFTELEHIVLNDFKRHRLEKMRLEEAQTAFEKEVQARYDFMSARYNQVIQQKAWQRHRKYEQWLESLFFSRSHQKLQERLVQLTIESVEVDAELHTTIIKGWGFSKNDLEPLSYQLRYDEGCFYKVTPLYRKDVNDAFDLPAKQKYGFIMEIEQFEQADCLHLTIQTINGERIPVLVNRHNLSNASLYKRVRYVLGMVRHLGIKGTLKHIKARKENQDQYERWIEENEQFNLEQIQAEIAQFKYQPKISIAVPVYNVEEKWLRVCVDSLKNQFYSNWELCIADDASTQTYIRPLLESMMAEDERIKVVFREENGHISEATNSALGIATGEYIGFMDNDDELAPHALYEVVKALNLDQSIDFIYTDEDKITTRGKRFDPFFKPEWNQTLLMGHNYITHFVVVKRELVLNQVGGLRKEYNGSQDYDFVLRATQAAHKIHHIPKILYHWRTVETSTALDPQTKEYAYIAGKNALIDTLKREGIRGNVTMTKNYGAYKVDYEHGDKVKISLIPLMPELVNANWAKELLEKTNYSNCELVLPANITDFKNARVVLAGGNSLEELVQQASGEYLIFIHPSLLPQESHWLEEMANFMLMPEVGLVTGKIVNKDDFVMNAGVVLDNEQQSLIYEQAGVSNKTLGYYFRIVLPRELYTATEDCLMISKTDYLQLNGFNLALQSQLRGVDLSIRMQQLGKKVIFTPYATLVEQVNISRQIDKKAYGQMAAAYTADLLVDTYQNPNKLV</sequence>